<dbReference type="RefSeq" id="WP_273988108.1">
    <property type="nucleotide sequence ID" value="NZ_BAABQT010000015.1"/>
</dbReference>
<name>A0ABY7UZ05_9DEIO</name>
<dbReference type="Proteomes" id="UP001217044">
    <property type="component" value="Chromosome"/>
</dbReference>
<dbReference type="InterPro" id="IPR021145">
    <property type="entry name" value="Portal_protein_SPP1_Gp6-like"/>
</dbReference>
<reference evidence="1 2" key="1">
    <citation type="submission" date="2022-12" db="EMBL/GenBank/DDBJ databases">
        <title>Genome Sequence of Deinococcus aquaticus Type Strain PB314.</title>
        <authorList>
            <person name="Albert C."/>
            <person name="Hill J."/>
            <person name="Boren L."/>
            <person name="Scholz-Ng S."/>
            <person name="Fatema N."/>
            <person name="Grosso R."/>
            <person name="Soboslay E."/>
            <person name="Tuohy J."/>
        </authorList>
    </citation>
    <scope>NUCLEOTIDE SEQUENCE [LARGE SCALE GENOMIC DNA]</scope>
    <source>
        <strain evidence="1 2">PB-314</strain>
    </source>
</reference>
<accession>A0ABY7UZ05</accession>
<organism evidence="1 2">
    <name type="scientific">Deinococcus aquaticus</name>
    <dbReference type="NCBI Taxonomy" id="328692"/>
    <lineage>
        <taxon>Bacteria</taxon>
        <taxon>Thermotogati</taxon>
        <taxon>Deinococcota</taxon>
        <taxon>Deinococci</taxon>
        <taxon>Deinococcales</taxon>
        <taxon>Deinococcaceae</taxon>
        <taxon>Deinococcus</taxon>
    </lineage>
</organism>
<evidence type="ECO:0000313" key="1">
    <source>
        <dbReference type="EMBL" id="WDA58158.1"/>
    </source>
</evidence>
<sequence length="441" mass="48147">MKYFEIASHEYKAMQSASKIGNYYNSDFYTDYPRKSVVLPMGRTIENTLVFDNWISKTVNRYASASAGKNASVELSDSGIQLALEEWHDSISFGSKLTSIARYQGLYGFSVVKLILRHARDEEGLVNVAGKSTEDILKDVDIAVFGADTSFVRHDEYGNIDSICILVGDRLEVFTNNAIEVYKLNGSRYRLVKTDANPLAPYPMAFVVNNLLTGSTTSSDVAGIVTLQESLNDALTSLRLVNHYHGFPIYTATGVQIAYDESGNTKPLIMGAGMTLQSESDSTKFGRVEMPAITPLKESIEALTKEIAISTNSLSLLTGQIPSGTALGYMLSDFNSAVSEKQLHLKSFMLSFHRTILKLIEYMLGQKTSDIKIKAYVSGHNSLADNTAHAEALELFTAGALSLQTLLDNSDCIDSTSEELSRIAKEKAANPNASISSLLGV</sequence>
<keyword evidence="2" id="KW-1185">Reference proteome</keyword>
<evidence type="ECO:0000313" key="2">
    <source>
        <dbReference type="Proteomes" id="UP001217044"/>
    </source>
</evidence>
<protein>
    <submittedName>
        <fullName evidence="1">Phage portal protein</fullName>
    </submittedName>
</protein>
<dbReference type="Pfam" id="PF05133">
    <property type="entry name" value="SPP1_portal"/>
    <property type="match status" value="1"/>
</dbReference>
<dbReference type="EMBL" id="CP115165">
    <property type="protein sequence ID" value="WDA58158.1"/>
    <property type="molecule type" value="Genomic_DNA"/>
</dbReference>
<gene>
    <name evidence="1" type="ORF">M8445_12485</name>
</gene>
<proteinExistence type="predicted"/>